<dbReference type="InterPro" id="IPR045584">
    <property type="entry name" value="Pilin-like"/>
</dbReference>
<dbReference type="NCBIfam" id="TIGR04294">
    <property type="entry name" value="pre_pil_HX9DG"/>
    <property type="match status" value="1"/>
</dbReference>
<comment type="caution">
    <text evidence="2">The sequence shown here is derived from an EMBL/GenBank/DDBJ whole genome shotgun (WGS) entry which is preliminary data.</text>
</comment>
<sequence length="423" mass="45932">MSSKTLSRDAFTLVELLVVIAIIGVLVGLLLPAVQAAREAARRMSCSNNFKQLGLAMHNYHSAYKQLPMHGGGTLQGTSRNFDRPSAAANQMRLSMLVGLTPFMEQQAIWETISNPYDNQFATSHIGSFVAPSSTLNNWTRENTSRDFNSMGPATDYAEYDPWVTSIPGLRCPSDPGTGLPSMGRTNYAACVGDSVKDQQWGNRTVTLEISDVDPTKGSSWWGTPRGARAAHRGFFALHQTPRFRDVLDGLANTIAMGEIATDLGDNDARTVFMTVTGVGESAIRQNPSACANAKDAERPQFWDTNKGTVGSSVSAGRGYRWASSYQRFTSMTTILPPNREICAEHTKNHNRDGVYPPSSRHQGGCHILMGDGAVKFITDSIEAGTSTAESIWYSNNPGQGSPYGLWGSLGTRASKEVISEEF</sequence>
<accession>A0ABY1PZC6</accession>
<dbReference type="RefSeq" id="WP_283432376.1">
    <property type="nucleotide sequence ID" value="NZ_FXUG01000004.1"/>
</dbReference>
<dbReference type="Gene3D" id="3.30.700.10">
    <property type="entry name" value="Glycoprotein, Type 4 Pilin"/>
    <property type="match status" value="1"/>
</dbReference>
<dbReference type="Pfam" id="PF07963">
    <property type="entry name" value="N_methyl"/>
    <property type="match status" value="1"/>
</dbReference>
<dbReference type="EMBL" id="FXUG01000004">
    <property type="protein sequence ID" value="SMP54016.1"/>
    <property type="molecule type" value="Genomic_DNA"/>
</dbReference>
<dbReference type="Proteomes" id="UP001158067">
    <property type="component" value="Unassembled WGS sequence"/>
</dbReference>
<name>A0ABY1PZC6_9BACT</name>
<dbReference type="PANTHER" id="PTHR30093:SF2">
    <property type="entry name" value="TYPE II SECRETION SYSTEM PROTEIN H"/>
    <property type="match status" value="1"/>
</dbReference>
<organism evidence="2 3">
    <name type="scientific">Neorhodopirellula lusitana</name>
    <dbReference type="NCBI Taxonomy" id="445327"/>
    <lineage>
        <taxon>Bacteria</taxon>
        <taxon>Pseudomonadati</taxon>
        <taxon>Planctomycetota</taxon>
        <taxon>Planctomycetia</taxon>
        <taxon>Pirellulales</taxon>
        <taxon>Pirellulaceae</taxon>
        <taxon>Neorhodopirellula</taxon>
    </lineage>
</organism>
<dbReference type="SUPFAM" id="SSF54523">
    <property type="entry name" value="Pili subunits"/>
    <property type="match status" value="1"/>
</dbReference>
<protein>
    <submittedName>
        <fullName evidence="2">Prepilin-type N-terminal cleavage/methylation domain-containing protein/prepilin-type processing-associated H-X9-DG domain-containing protein</fullName>
    </submittedName>
</protein>
<evidence type="ECO:0000259" key="1">
    <source>
        <dbReference type="Pfam" id="PF07596"/>
    </source>
</evidence>
<dbReference type="Pfam" id="PF07596">
    <property type="entry name" value="SBP_bac_10"/>
    <property type="match status" value="1"/>
</dbReference>
<evidence type="ECO:0000313" key="3">
    <source>
        <dbReference type="Proteomes" id="UP001158067"/>
    </source>
</evidence>
<keyword evidence="3" id="KW-1185">Reference proteome</keyword>
<reference evidence="2 3" key="1">
    <citation type="submission" date="2017-05" db="EMBL/GenBank/DDBJ databases">
        <authorList>
            <person name="Varghese N."/>
            <person name="Submissions S."/>
        </authorList>
    </citation>
    <scope>NUCLEOTIDE SEQUENCE [LARGE SCALE GENOMIC DNA]</scope>
    <source>
        <strain evidence="2 3">DSM 25457</strain>
    </source>
</reference>
<proteinExistence type="predicted"/>
<gene>
    <name evidence="2" type="ORF">SAMN06265222_104191</name>
</gene>
<dbReference type="PANTHER" id="PTHR30093">
    <property type="entry name" value="GENERAL SECRETION PATHWAY PROTEIN G"/>
    <property type="match status" value="1"/>
</dbReference>
<dbReference type="InterPro" id="IPR012902">
    <property type="entry name" value="N_methyl_site"/>
</dbReference>
<feature type="domain" description="DUF1559" evidence="1">
    <location>
        <begin position="35"/>
        <end position="384"/>
    </location>
</feature>
<dbReference type="NCBIfam" id="TIGR02532">
    <property type="entry name" value="IV_pilin_GFxxxE"/>
    <property type="match status" value="1"/>
</dbReference>
<dbReference type="InterPro" id="IPR011453">
    <property type="entry name" value="DUF1559"/>
</dbReference>
<evidence type="ECO:0000313" key="2">
    <source>
        <dbReference type="EMBL" id="SMP54016.1"/>
    </source>
</evidence>
<dbReference type="InterPro" id="IPR027558">
    <property type="entry name" value="Pre_pil_HX9DG_C"/>
</dbReference>